<comment type="caution">
    <text evidence="2">The sequence shown here is derived from an EMBL/GenBank/DDBJ whole genome shotgun (WGS) entry which is preliminary data.</text>
</comment>
<organism evidence="2 3">
    <name type="scientific">Brachionus plicatilis</name>
    <name type="common">Marine rotifer</name>
    <name type="synonym">Brachionus muelleri</name>
    <dbReference type="NCBI Taxonomy" id="10195"/>
    <lineage>
        <taxon>Eukaryota</taxon>
        <taxon>Metazoa</taxon>
        <taxon>Spiralia</taxon>
        <taxon>Gnathifera</taxon>
        <taxon>Rotifera</taxon>
        <taxon>Eurotatoria</taxon>
        <taxon>Monogononta</taxon>
        <taxon>Pseudotrocha</taxon>
        <taxon>Ploima</taxon>
        <taxon>Brachionidae</taxon>
        <taxon>Brachionus</taxon>
    </lineage>
</organism>
<reference evidence="2 3" key="1">
    <citation type="journal article" date="2018" name="Sci. Rep.">
        <title>Genomic signatures of local adaptation to the degree of environmental predictability in rotifers.</title>
        <authorList>
            <person name="Franch-Gras L."/>
            <person name="Hahn C."/>
            <person name="Garcia-Roger E.M."/>
            <person name="Carmona M.J."/>
            <person name="Serra M."/>
            <person name="Gomez A."/>
        </authorList>
    </citation>
    <scope>NUCLEOTIDE SEQUENCE [LARGE SCALE GENOMIC DNA]</scope>
    <source>
        <strain evidence="2">HYR1</strain>
    </source>
</reference>
<gene>
    <name evidence="2" type="ORF">BpHYR1_012672</name>
</gene>
<protein>
    <submittedName>
        <fullName evidence="2">Uncharacterized protein</fullName>
    </submittedName>
</protein>
<dbReference type="EMBL" id="REGN01007308">
    <property type="protein sequence ID" value="RNA06692.1"/>
    <property type="molecule type" value="Genomic_DNA"/>
</dbReference>
<accession>A0A3M7Q664</accession>
<sequence>MEISIESHFTGQEKSLKKSKTSQKYDNYSKSSLALKIKLSRKNKRDSPVVLSDYQKITRFSCCTPRFSYLIECCSPSGLGPFFNYN</sequence>
<name>A0A3M7Q664_BRAPC</name>
<evidence type="ECO:0000256" key="1">
    <source>
        <dbReference type="SAM" id="MobiDB-lite"/>
    </source>
</evidence>
<dbReference type="Proteomes" id="UP000276133">
    <property type="component" value="Unassembled WGS sequence"/>
</dbReference>
<proteinExistence type="predicted"/>
<evidence type="ECO:0000313" key="3">
    <source>
        <dbReference type="Proteomes" id="UP000276133"/>
    </source>
</evidence>
<feature type="region of interest" description="Disordered" evidence="1">
    <location>
        <begin position="1"/>
        <end position="24"/>
    </location>
</feature>
<dbReference type="AlphaFoldDB" id="A0A3M7Q664"/>
<keyword evidence="3" id="KW-1185">Reference proteome</keyword>
<evidence type="ECO:0000313" key="2">
    <source>
        <dbReference type="EMBL" id="RNA06692.1"/>
    </source>
</evidence>